<comment type="caution">
    <text evidence="2">The sequence shown here is derived from an EMBL/GenBank/DDBJ whole genome shotgun (WGS) entry which is preliminary data.</text>
</comment>
<evidence type="ECO:0000256" key="1">
    <source>
        <dbReference type="SAM" id="Phobius"/>
    </source>
</evidence>
<evidence type="ECO:0000313" key="2">
    <source>
        <dbReference type="EMBL" id="GAA3947315.1"/>
    </source>
</evidence>
<keyword evidence="3" id="KW-1185">Reference proteome</keyword>
<feature type="transmembrane region" description="Helical" evidence="1">
    <location>
        <begin position="6"/>
        <end position="25"/>
    </location>
</feature>
<name>A0ABP7NJ78_9ACTN</name>
<protein>
    <submittedName>
        <fullName evidence="2">Uncharacterized protein</fullName>
    </submittedName>
</protein>
<accession>A0ABP7NJ78</accession>
<feature type="transmembrane region" description="Helical" evidence="1">
    <location>
        <begin position="110"/>
        <end position="136"/>
    </location>
</feature>
<keyword evidence="1" id="KW-1133">Transmembrane helix</keyword>
<proteinExistence type="predicted"/>
<keyword evidence="1" id="KW-0472">Membrane</keyword>
<dbReference type="RefSeq" id="WP_344779331.1">
    <property type="nucleotide sequence ID" value="NZ_BAAAZW010000001.1"/>
</dbReference>
<organism evidence="2 3">
    <name type="scientific">Gordonia caeni</name>
    <dbReference type="NCBI Taxonomy" id="1007097"/>
    <lineage>
        <taxon>Bacteria</taxon>
        <taxon>Bacillati</taxon>
        <taxon>Actinomycetota</taxon>
        <taxon>Actinomycetes</taxon>
        <taxon>Mycobacteriales</taxon>
        <taxon>Gordoniaceae</taxon>
        <taxon>Gordonia</taxon>
    </lineage>
</organism>
<feature type="transmembrane region" description="Helical" evidence="1">
    <location>
        <begin position="81"/>
        <end position="98"/>
    </location>
</feature>
<sequence length="156" mass="16599">MNNWAILAGLGLLAAALATVSYVKYRQRESAALLRDVELARGLRGLADGDPVRLACVDEFEVVLYRRLFYVSAVGPRVRSAAWALLGALLAAAAALVFDGLDGTAPDVFWIVSLILAFFFGIAVIVFLVLAVFAAATTPRVSFADSYAADTDAVDD</sequence>
<gene>
    <name evidence="2" type="ORF">GCM10022231_00180</name>
</gene>
<evidence type="ECO:0000313" key="3">
    <source>
        <dbReference type="Proteomes" id="UP001418444"/>
    </source>
</evidence>
<reference evidence="3" key="1">
    <citation type="journal article" date="2019" name="Int. J. Syst. Evol. Microbiol.">
        <title>The Global Catalogue of Microorganisms (GCM) 10K type strain sequencing project: providing services to taxonomists for standard genome sequencing and annotation.</title>
        <authorList>
            <consortium name="The Broad Institute Genomics Platform"/>
            <consortium name="The Broad Institute Genome Sequencing Center for Infectious Disease"/>
            <person name="Wu L."/>
            <person name="Ma J."/>
        </authorList>
    </citation>
    <scope>NUCLEOTIDE SEQUENCE [LARGE SCALE GENOMIC DNA]</scope>
    <source>
        <strain evidence="3">JCM 16923</strain>
    </source>
</reference>
<dbReference type="Proteomes" id="UP001418444">
    <property type="component" value="Unassembled WGS sequence"/>
</dbReference>
<keyword evidence="1" id="KW-0812">Transmembrane</keyword>
<dbReference type="EMBL" id="BAAAZW010000001">
    <property type="protein sequence ID" value="GAA3947315.1"/>
    <property type="molecule type" value="Genomic_DNA"/>
</dbReference>